<evidence type="ECO:0000313" key="2">
    <source>
        <dbReference type="Proteomes" id="UP000561011"/>
    </source>
</evidence>
<evidence type="ECO:0008006" key="3">
    <source>
        <dbReference type="Google" id="ProtNLM"/>
    </source>
</evidence>
<gene>
    <name evidence="1" type="ORF">HZZ10_02435</name>
</gene>
<comment type="caution">
    <text evidence="1">The sequence shown here is derived from an EMBL/GenBank/DDBJ whole genome shotgun (WGS) entry which is preliminary data.</text>
</comment>
<proteinExistence type="predicted"/>
<name>A0A853EPE0_9MICO</name>
<reference evidence="1 2" key="1">
    <citation type="submission" date="2020-07" db="EMBL/GenBank/DDBJ databases">
        <title>MOT database genomes.</title>
        <authorList>
            <person name="Joseph S."/>
            <person name="Aduse-Opoku J."/>
            <person name="Hashim A."/>
            <person name="Wade W."/>
            <person name="Curtis M."/>
        </authorList>
    </citation>
    <scope>NUCLEOTIDE SEQUENCE [LARGE SCALE GENOMIC DNA]</scope>
    <source>
        <strain evidence="1 2">DSM 100099</strain>
    </source>
</reference>
<organism evidence="1 2">
    <name type="scientific">Sanguibacter inulinus</name>
    <dbReference type="NCBI Taxonomy" id="60922"/>
    <lineage>
        <taxon>Bacteria</taxon>
        <taxon>Bacillati</taxon>
        <taxon>Actinomycetota</taxon>
        <taxon>Actinomycetes</taxon>
        <taxon>Micrococcales</taxon>
        <taxon>Sanguibacteraceae</taxon>
        <taxon>Sanguibacter</taxon>
    </lineage>
</organism>
<keyword evidence="2" id="KW-1185">Reference proteome</keyword>
<protein>
    <recommendedName>
        <fullName evidence="3">Asp23/Gls24 family envelope stress response protein</fullName>
    </recommendedName>
</protein>
<accession>A0A853EPE0</accession>
<dbReference type="RefSeq" id="WP_218928345.1">
    <property type="nucleotide sequence ID" value="NZ_JACBYE010000003.1"/>
</dbReference>
<dbReference type="EMBL" id="JACBYE010000003">
    <property type="protein sequence ID" value="NYS92390.1"/>
    <property type="molecule type" value="Genomic_DNA"/>
</dbReference>
<dbReference type="AlphaFoldDB" id="A0A853EPE0"/>
<sequence>MAMSERPSSRLACGRDMDAVWDRIGSPPDEHERGCPHCEQARRDLGELASLTALEREAERTAPGLEPDPAVLGRIMDVARAEVRRGRRFPLDEPEVSEPAPELTVSEQAVSASARRAGDAVPGVEVERCVVSLVVDGRGPWQASPVGVLDLRQGPDSYGRARPSRVEATLQITVPVSASIPAVAAEVRSSVRRRVSSEVGVDVVRVDIEVRDTRDV</sequence>
<evidence type="ECO:0000313" key="1">
    <source>
        <dbReference type="EMBL" id="NYS92390.1"/>
    </source>
</evidence>
<dbReference type="Proteomes" id="UP000561011">
    <property type="component" value="Unassembled WGS sequence"/>
</dbReference>